<feature type="compositionally biased region" description="Polar residues" evidence="2">
    <location>
        <begin position="596"/>
        <end position="610"/>
    </location>
</feature>
<feature type="compositionally biased region" description="Polar residues" evidence="2">
    <location>
        <begin position="1691"/>
        <end position="1713"/>
    </location>
</feature>
<feature type="compositionally biased region" description="Polar residues" evidence="2">
    <location>
        <begin position="1934"/>
        <end position="1969"/>
    </location>
</feature>
<feature type="compositionally biased region" description="Basic and acidic residues" evidence="2">
    <location>
        <begin position="1109"/>
        <end position="1120"/>
    </location>
</feature>
<feature type="compositionally biased region" description="Polar residues" evidence="2">
    <location>
        <begin position="497"/>
        <end position="517"/>
    </location>
</feature>
<feature type="compositionally biased region" description="Polar residues" evidence="2">
    <location>
        <begin position="1843"/>
        <end position="1853"/>
    </location>
</feature>
<dbReference type="InterPro" id="IPR038808">
    <property type="entry name" value="MOS1-like"/>
</dbReference>
<dbReference type="GO" id="GO:0040029">
    <property type="term" value="P:epigenetic regulation of gene expression"/>
    <property type="evidence" value="ECO:0000318"/>
    <property type="project" value="GO_Central"/>
</dbReference>
<feature type="compositionally biased region" description="Basic and acidic residues" evidence="2">
    <location>
        <begin position="1127"/>
        <end position="1150"/>
    </location>
</feature>
<keyword evidence="1" id="KW-0597">Phosphoprotein</keyword>
<protein>
    <submittedName>
        <fullName evidence="5">Uncharacterized protein isoform X1</fullName>
    </submittedName>
</protein>
<feature type="compositionally biased region" description="Low complexity" evidence="2">
    <location>
        <begin position="2327"/>
        <end position="2344"/>
    </location>
</feature>
<dbReference type="Pfam" id="PF07001">
    <property type="entry name" value="BAT2_N"/>
    <property type="match status" value="1"/>
</dbReference>
<feature type="compositionally biased region" description="Basic and acidic residues" evidence="2">
    <location>
        <begin position="961"/>
        <end position="972"/>
    </location>
</feature>
<feature type="region of interest" description="Disordered" evidence="2">
    <location>
        <begin position="55"/>
        <end position="79"/>
    </location>
</feature>
<feature type="compositionally biased region" description="Basic and acidic residues" evidence="2">
    <location>
        <begin position="645"/>
        <end position="657"/>
    </location>
</feature>
<feature type="region of interest" description="Disordered" evidence="2">
    <location>
        <begin position="1641"/>
        <end position="1782"/>
    </location>
</feature>
<feature type="region of interest" description="Disordered" evidence="2">
    <location>
        <begin position="1253"/>
        <end position="1350"/>
    </location>
</feature>
<feature type="compositionally biased region" description="Low complexity" evidence="2">
    <location>
        <begin position="1771"/>
        <end position="1780"/>
    </location>
</feature>
<feature type="region of interest" description="Disordered" evidence="2">
    <location>
        <begin position="1843"/>
        <end position="1862"/>
    </location>
</feature>
<feature type="region of interest" description="Disordered" evidence="2">
    <location>
        <begin position="803"/>
        <end position="858"/>
    </location>
</feature>
<feature type="compositionally biased region" description="Polar residues" evidence="2">
    <location>
        <begin position="2505"/>
        <end position="2537"/>
    </location>
</feature>
<feature type="compositionally biased region" description="Polar residues" evidence="2">
    <location>
        <begin position="1304"/>
        <end position="1348"/>
    </location>
</feature>
<feature type="compositionally biased region" description="Polar residues" evidence="2">
    <location>
        <begin position="61"/>
        <end position="79"/>
    </location>
</feature>
<gene>
    <name evidence="5" type="primary">LOC110797045</name>
</gene>
<feature type="compositionally biased region" description="Polar residues" evidence="2">
    <location>
        <begin position="2627"/>
        <end position="2643"/>
    </location>
</feature>
<feature type="region of interest" description="Disordered" evidence="2">
    <location>
        <begin position="1898"/>
        <end position="1970"/>
    </location>
</feature>
<feature type="region of interest" description="Disordered" evidence="2">
    <location>
        <begin position="956"/>
        <end position="1233"/>
    </location>
</feature>
<dbReference type="OrthoDB" id="1939715at2759"/>
<reference evidence="4" key="1">
    <citation type="journal article" date="2021" name="Nat. Commun.">
        <title>Genomic analyses provide insights into spinach domestication and the genetic basis of agronomic traits.</title>
        <authorList>
            <person name="Cai X."/>
            <person name="Sun X."/>
            <person name="Xu C."/>
            <person name="Sun H."/>
            <person name="Wang X."/>
            <person name="Ge C."/>
            <person name="Zhang Z."/>
            <person name="Wang Q."/>
            <person name="Fei Z."/>
            <person name="Jiao C."/>
            <person name="Wang Q."/>
        </authorList>
    </citation>
    <scope>NUCLEOTIDE SEQUENCE [LARGE SCALE GENOMIC DNA]</scope>
    <source>
        <strain evidence="4">cv. Varoflay</strain>
    </source>
</reference>
<accession>A0A9R0IYE6</accession>
<feature type="compositionally biased region" description="Polar residues" evidence="2">
    <location>
        <begin position="1180"/>
        <end position="1211"/>
    </location>
</feature>
<dbReference type="PANTHER" id="PTHR34805">
    <property type="entry name" value="PROTEIN MODIFIER OF SNC1 1"/>
    <property type="match status" value="1"/>
</dbReference>
<feature type="compositionally biased region" description="Polar residues" evidence="2">
    <location>
        <begin position="805"/>
        <end position="816"/>
    </location>
</feature>
<feature type="compositionally biased region" description="Basic residues" evidence="2">
    <location>
        <begin position="1584"/>
        <end position="1595"/>
    </location>
</feature>
<dbReference type="GeneID" id="110797045"/>
<dbReference type="PANTHER" id="PTHR34805:SF1">
    <property type="entry name" value="PROTEIN MODIFIER OF SNC1 1"/>
    <property type="match status" value="1"/>
</dbReference>
<feature type="compositionally biased region" description="Polar residues" evidence="2">
    <location>
        <begin position="1064"/>
        <end position="1082"/>
    </location>
</feature>
<evidence type="ECO:0000259" key="3">
    <source>
        <dbReference type="Pfam" id="PF07001"/>
    </source>
</evidence>
<feature type="compositionally biased region" description="Basic and acidic residues" evidence="2">
    <location>
        <begin position="819"/>
        <end position="839"/>
    </location>
</feature>
<feature type="region of interest" description="Disordered" evidence="2">
    <location>
        <begin position="131"/>
        <end position="199"/>
    </location>
</feature>
<name>A0A9R0IYE6_SPIOL</name>
<feature type="region of interest" description="Disordered" evidence="2">
    <location>
        <begin position="2587"/>
        <end position="2712"/>
    </location>
</feature>
<feature type="region of interest" description="Disordered" evidence="2">
    <location>
        <begin position="2318"/>
        <end position="2349"/>
    </location>
</feature>
<dbReference type="RefSeq" id="XP_021857834.1">
    <property type="nucleotide sequence ID" value="XM_022002142.2"/>
</dbReference>
<dbReference type="KEGG" id="soe:110797045"/>
<feature type="compositionally biased region" description="Polar residues" evidence="2">
    <location>
        <begin position="1399"/>
        <end position="1410"/>
    </location>
</feature>
<dbReference type="InterPro" id="IPR009738">
    <property type="entry name" value="BAT2_N"/>
</dbReference>
<feature type="compositionally biased region" description="Basic and acidic residues" evidence="2">
    <location>
        <begin position="1010"/>
        <end position="1028"/>
    </location>
</feature>
<evidence type="ECO:0000256" key="2">
    <source>
        <dbReference type="SAM" id="MobiDB-lite"/>
    </source>
</evidence>
<feature type="compositionally biased region" description="Basic and acidic residues" evidence="2">
    <location>
        <begin position="1898"/>
        <end position="1919"/>
    </location>
</feature>
<keyword evidence="4" id="KW-1185">Reference proteome</keyword>
<feature type="region of interest" description="Disordered" evidence="2">
    <location>
        <begin position="1563"/>
        <end position="1624"/>
    </location>
</feature>
<feature type="compositionally biased region" description="Basic and acidic residues" evidence="2">
    <location>
        <begin position="1756"/>
        <end position="1770"/>
    </location>
</feature>
<feature type="compositionally biased region" description="Polar residues" evidence="2">
    <location>
        <begin position="1648"/>
        <end position="1658"/>
    </location>
</feature>
<feature type="compositionally biased region" description="Polar residues" evidence="2">
    <location>
        <begin position="1724"/>
        <end position="1747"/>
    </location>
</feature>
<feature type="compositionally biased region" description="Polar residues" evidence="2">
    <location>
        <begin position="1428"/>
        <end position="1457"/>
    </location>
</feature>
<feature type="region of interest" description="Disordered" evidence="2">
    <location>
        <begin position="596"/>
        <end position="678"/>
    </location>
</feature>
<organism evidence="4 5">
    <name type="scientific">Spinacia oleracea</name>
    <name type="common">Spinach</name>
    <dbReference type="NCBI Taxonomy" id="3562"/>
    <lineage>
        <taxon>Eukaryota</taxon>
        <taxon>Viridiplantae</taxon>
        <taxon>Streptophyta</taxon>
        <taxon>Embryophyta</taxon>
        <taxon>Tracheophyta</taxon>
        <taxon>Spermatophyta</taxon>
        <taxon>Magnoliopsida</taxon>
        <taxon>eudicotyledons</taxon>
        <taxon>Gunneridae</taxon>
        <taxon>Pentapetalae</taxon>
        <taxon>Caryophyllales</taxon>
        <taxon>Chenopodiaceae</taxon>
        <taxon>Chenopodioideae</taxon>
        <taxon>Anserineae</taxon>
        <taxon>Spinacia</taxon>
    </lineage>
</organism>
<feature type="region of interest" description="Disordered" evidence="2">
    <location>
        <begin position="2505"/>
        <end position="2555"/>
    </location>
</feature>
<feature type="region of interest" description="Disordered" evidence="2">
    <location>
        <begin position="1392"/>
        <end position="1542"/>
    </location>
</feature>
<feature type="compositionally biased region" description="Low complexity" evidence="2">
    <location>
        <begin position="482"/>
        <end position="496"/>
    </location>
</feature>
<feature type="compositionally biased region" description="Polar residues" evidence="2">
    <location>
        <begin position="1601"/>
        <end position="1618"/>
    </location>
</feature>
<feature type="compositionally biased region" description="Polar residues" evidence="2">
    <location>
        <begin position="2699"/>
        <end position="2712"/>
    </location>
</feature>
<feature type="compositionally biased region" description="Polar residues" evidence="2">
    <location>
        <begin position="2544"/>
        <end position="2555"/>
    </location>
</feature>
<feature type="compositionally biased region" description="Basic and acidic residues" evidence="2">
    <location>
        <begin position="611"/>
        <end position="627"/>
    </location>
</feature>
<evidence type="ECO:0000313" key="4">
    <source>
        <dbReference type="Proteomes" id="UP000813463"/>
    </source>
</evidence>
<proteinExistence type="predicted"/>
<feature type="domain" description="BAT2 N-terminal" evidence="3">
    <location>
        <begin position="14"/>
        <end position="67"/>
    </location>
</feature>
<sequence>MTSSTITGDRRWSSARRGGMTVLGKVAVPKPINLPSKRLENHGLDPNVKIVPKGTLKWGSRPSSSGSNAWGTSALSPTTDMPHMPHVPHLQPGMPMRPVFYPSRVHCDGYYRPPKGFCNTNERDFPLMGMPAGPPIYNRHANQNAPDKNNAHPRSREGRGPEQVEPGHPQDPRGHFKVLGHPNDSWARSEEEKLGHSGTITREKGTLSKAPVLENAWEDDYKKDEGGHYGKSATKENYKKDEGVHYGKSATKEVASCFDNKFAKRLSNIDETQISPTTENEVSPQDHSLIQKIEGLNAKTHSTSQKEEGFHREGPNDRVQMINVKDYRSANEANPDVDLERHHPTGVRVPVSRSKDVLAADRSRESSVAPRWASARKGDLAVLGKVAAPKPINLPSQRLENHGLDSNVKVVPKWASARRGDMAVLGKVSVPKPINLPSQRLENHGLDPNVEIVPKWASARREGMTVLGKVSVPKPVNLPSQRSTLSWGSRPSSSGSNAWGTSALSPTTDGSRPSTAGSDRAHDSNGNTWGSSSRPSSSSGVLASNHASSISLRPYSADTRPGSSHLSRFAEPALEGPGVWGTNSASERVGVASSANGEFSLTSGDFQTLGSEKDESNMDMEPLDRASHGRPGSSGGMRTMTDGRGIAHGDDISRNSDVKGNSWRNDGPPFVEDGPRPNMERWHGDPYLYPNYESWRGAPPVNPPGGGWYRGPPGPPPYGGPVPPGGFPVEPFSYYHPQVPAHGLASSQPMPPGAGHPGMPMRPGFYPSPVHYDGYYRPPMGFCNPNERDSPFMGMPAGPPIYNRHANQNAPDQNNGHPRAREGRGHEQVVSGHPHESRGHFKVLGHPNDSWSQNEEEKWGHRGTITRENGILSKAPVQENAWEDDYKKDDGVQYGKSATKEVASRFDNKFASNPSSGKFPERLSNIDETQISPTMENVVSPKDHSLIQKIEGLNANTCSSRRKEEGFHRVGPNDRVQVINAKDYRSANETNSDVVLEHHHPTGVRVPLSRSEDVSAADRSRESSDSPRRSVRGPQSRGDSHSKGGFHGQDADVWGKKSDFPSLQAASRSVANNQVGQHNAAVQTDKPSRTNVKAKGDGESNVSSIDPSDMQRAKMREIAKQRAIQLQKEEEERVREQKAKALAKLEELNRRSATANKGVENPNQREPIPPPGDVPKKQDVSSNQSGSSVDANHGTGSFSASPNNVPQINERSASKIMDSVVSSSHLVAETKRSSYQEAKMREIAKPCEIQLQKEEEEQVREHKAKALAKLEELNKRSANHGVENPNQREPIPPPGDVPKKQDVSRNQSDSSVDANHGTGSSSASPNNVAQINERSASKITDSAVSSSHLVAEAKRSAYQEAKMREIAKQRANQLQKEEEEQVREQKAKALAKLEELNRRSANQSVENPNQREPIPPPGDVPKKDDVSRNQSDSSVDANHCTGSSSASPNNVAQINERSASKIMDSAVSSSHLVAETKRSAYHEASFSSQNQLPTADINVDDDASHRTAPQVCEVSKQEQGGKKQRQSVPPEKNSVQDTIPAGRTDVLMDLKVASTTREVTGSFVDSGVGKEQAESPFTADSPVQKKKIHKTWKNIHKVEESSTAVSSPVTQPEDSNLAQAIPKSAEQSCSSLPVNSLSMQLSADPKDVTQSSENPSSLSREDTHARVNSAWKAQQSRKPLLNNRASESRVGPSSSHSSINVKDSSRPTAQSQFPGGRGRRFAFTATNPCARSSSFPNEASRSDTNGFQRKPRRGPQRLEFRVRQTADEKQSSALPSSSYSGLDAKLNCVGKGNTTLPESGLNNYSASGKPKQSVDSEISVSAQIQETGSGTKVDKTALNETAATSGIHTSQRGAGSLKRNIDSEDDVDAPLQSGIVRIFKQPGIEAPSDEDDFIEVRSKRQMLNDRREQREKEIKEKSSNMRKAQRKSRPAAQVTASATARSTNIARSTNRTAAPLNAQATKNSHSVVTSERGLLNNDVSATLNGVGSQSLAPIGTPPIGADCQTDGEAQTVNLPQTSSYLDSGKTVGTDVPDPAFDAQRKVVDGVQSSIGSWGGPSINQPVMALTQAQLEEAMKPGHFDTHVITFGDRGSSVNDPGMPSSSVLAKDGPFSSATNPINSLLAGEKIQFGAITFTSPTIFPPSTHVSHIIRPPASLPLDVQSPQTMSASQNNCDVLFEKEKHPNESCSPSEDCEAEAAASAVAVAVAAISNDEVVGNGIGSCSTAISVPQSFGGANINRIVTGISGDQHAASQSKSKAEETLSVSLPADLSVETPPISIWLPLPSPHGSSSHMLSPFPGGPASHFPYYDMNPMMGGPVFAFGPHEESAQAQSQKSSAQKSSASSSGPLGTWQQCHTGVDSFYGTPAGFTAPFISPPGSIPGVQGPPHMVVYNHFAPVGQFGQVGLSYMGTTYIPSGKQPDWKRNSATVLGCSEGEMNNTNLVPVQPNAPNIPAQVQHLAPGSPLLSMASPLAMFELSPFQSSPDVSVHPHWPHVQPSVQTVPQSMPLQQQPEGVHTVPQSMPLQQQPESAVPSQSSHGSTDHHLLNTNGFSKPQISSSLEDCRSFANAAATQLPNELGLLNQPISNGSEASALPVGSNSRSRDSVEVDASAESSRSKRTPHVAISAPNKAQAQAQSTRQKNTSAQQQNHHHHHHQRGGGQKNGYGAEWSNRKMGFHGRNHPSGGDRGFPPAKVKQIYVAKQNNSSGTGTGSAV</sequence>
<feature type="compositionally biased region" description="Basic and acidic residues" evidence="2">
    <location>
        <begin position="1049"/>
        <end position="1059"/>
    </location>
</feature>
<feature type="compositionally biased region" description="Basic and acidic residues" evidence="2">
    <location>
        <begin position="187"/>
        <end position="199"/>
    </location>
</feature>
<evidence type="ECO:0000256" key="1">
    <source>
        <dbReference type="ARBA" id="ARBA00022553"/>
    </source>
</evidence>
<feature type="region of interest" description="Disordered" evidence="2">
    <location>
        <begin position="472"/>
        <end position="544"/>
    </location>
</feature>
<dbReference type="Proteomes" id="UP000813463">
    <property type="component" value="Chromosome 5"/>
</dbReference>
<evidence type="ECO:0000313" key="5">
    <source>
        <dbReference type="RefSeq" id="XP_021857834.1"/>
    </source>
</evidence>
<reference evidence="5" key="2">
    <citation type="submission" date="2025-08" db="UniProtKB">
        <authorList>
            <consortium name="RefSeq"/>
        </authorList>
    </citation>
    <scope>IDENTIFICATION</scope>
    <source>
        <tissue evidence="5">Leaf</tissue>
    </source>
</reference>